<evidence type="ECO:0000313" key="3">
    <source>
        <dbReference type="Proteomes" id="UP000634435"/>
    </source>
</evidence>
<name>A0ABQ2DZ82_9BACI</name>
<accession>A0ABQ2DZ82</accession>
<keyword evidence="1" id="KW-1133">Transmembrane helix</keyword>
<reference evidence="3" key="1">
    <citation type="journal article" date="2019" name="Int. J. Syst. Evol. Microbiol.">
        <title>The Global Catalogue of Microorganisms (GCM) 10K type strain sequencing project: providing services to taxonomists for standard genome sequencing and annotation.</title>
        <authorList>
            <consortium name="The Broad Institute Genomics Platform"/>
            <consortium name="The Broad Institute Genome Sequencing Center for Infectious Disease"/>
            <person name="Wu L."/>
            <person name="Ma J."/>
        </authorList>
    </citation>
    <scope>NUCLEOTIDE SEQUENCE [LARGE SCALE GENOMIC DNA]</scope>
    <source>
        <strain evidence="3">JCM 30071</strain>
    </source>
</reference>
<feature type="transmembrane region" description="Helical" evidence="1">
    <location>
        <begin position="34"/>
        <end position="57"/>
    </location>
</feature>
<keyword evidence="1" id="KW-0472">Membrane</keyword>
<organism evidence="2 3">
    <name type="scientific">Virgibacillus kapii</name>
    <dbReference type="NCBI Taxonomy" id="1638645"/>
    <lineage>
        <taxon>Bacteria</taxon>
        <taxon>Bacillati</taxon>
        <taxon>Bacillota</taxon>
        <taxon>Bacilli</taxon>
        <taxon>Bacillales</taxon>
        <taxon>Bacillaceae</taxon>
        <taxon>Virgibacillus</taxon>
    </lineage>
</organism>
<evidence type="ECO:0008006" key="4">
    <source>
        <dbReference type="Google" id="ProtNLM"/>
    </source>
</evidence>
<dbReference type="EMBL" id="BMPN01000022">
    <property type="protein sequence ID" value="GGJ77940.1"/>
    <property type="molecule type" value="Genomic_DNA"/>
</dbReference>
<keyword evidence="1" id="KW-0812">Transmembrane</keyword>
<dbReference type="Proteomes" id="UP000634435">
    <property type="component" value="Unassembled WGS sequence"/>
</dbReference>
<keyword evidence="3" id="KW-1185">Reference proteome</keyword>
<gene>
    <name evidence="2" type="ORF">GCM10007111_44280</name>
</gene>
<evidence type="ECO:0000313" key="2">
    <source>
        <dbReference type="EMBL" id="GGJ77940.1"/>
    </source>
</evidence>
<dbReference type="RefSeq" id="WP_160807695.1">
    <property type="nucleotide sequence ID" value="NZ_BMPN01000022.1"/>
</dbReference>
<protein>
    <recommendedName>
        <fullName evidence="4">Sugar ABC transporter permease</fullName>
    </recommendedName>
</protein>
<comment type="caution">
    <text evidence="2">The sequence shown here is derived from an EMBL/GenBank/DDBJ whole genome shotgun (WGS) entry which is preliminary data.</text>
</comment>
<proteinExistence type="predicted"/>
<evidence type="ECO:0000256" key="1">
    <source>
        <dbReference type="SAM" id="Phobius"/>
    </source>
</evidence>
<sequence length="81" mass="9067">MKKTWLSLLLSFIFPGLGHLYLGLVKKGVLLISAYILSLILSVVVVGIFTLVIVWVYSLIDSFIKTSEINNEVKEDNILDV</sequence>